<dbReference type="EMBL" id="AEIG01000125">
    <property type="protein sequence ID" value="EGG28323.1"/>
    <property type="molecule type" value="Genomic_DNA"/>
</dbReference>
<name>F3L5S1_9GAMM</name>
<protein>
    <recommendedName>
        <fullName evidence="3">Saccharopine dehydrogenase</fullName>
    </recommendedName>
</protein>
<evidence type="ECO:0000313" key="2">
    <source>
        <dbReference type="Proteomes" id="UP000005615"/>
    </source>
</evidence>
<organism evidence="1 2">
    <name type="scientific">Aequoribacter fuscus</name>
    <dbReference type="NCBI Taxonomy" id="2518989"/>
    <lineage>
        <taxon>Bacteria</taxon>
        <taxon>Pseudomonadati</taxon>
        <taxon>Pseudomonadota</taxon>
        <taxon>Gammaproteobacteria</taxon>
        <taxon>Cellvibrionales</taxon>
        <taxon>Halieaceae</taxon>
        <taxon>Aequoribacter</taxon>
    </lineage>
</organism>
<accession>F3L5S1</accession>
<sequence>MYDILFAGTSDNGRFAKISVHGDMDPGYGSTSKMIAECAVCLAKNPDLAGGGIWTPSAAMGLDLIKRLEDNAGLRFVIE</sequence>
<evidence type="ECO:0008006" key="3">
    <source>
        <dbReference type="Google" id="ProtNLM"/>
    </source>
</evidence>
<proteinExistence type="predicted"/>
<reference evidence="1 2" key="1">
    <citation type="journal article" date="2011" name="J. Bacteriol.">
        <title>Genome sequence of strain IMCC3088, a proteorhodopsin-containing marine bacterium belonging to the OM60/NOR5 clade.</title>
        <authorList>
            <person name="Jang Y."/>
            <person name="Oh H.M."/>
            <person name="Kang I."/>
            <person name="Lee K."/>
            <person name="Yang S.J."/>
            <person name="Cho J.C."/>
        </authorList>
    </citation>
    <scope>NUCLEOTIDE SEQUENCE [LARGE SCALE GENOMIC DNA]</scope>
    <source>
        <strain evidence="1 2">IMCC3088</strain>
    </source>
</reference>
<dbReference type="STRING" id="2518989.IMCC3088_351"/>
<gene>
    <name evidence="1" type="ORF">IMCC3088_351</name>
</gene>
<keyword evidence="2" id="KW-1185">Reference proteome</keyword>
<dbReference type="eggNOG" id="COG3268">
    <property type="taxonomic scope" value="Bacteria"/>
</dbReference>
<dbReference type="Proteomes" id="UP000005615">
    <property type="component" value="Unassembled WGS sequence"/>
</dbReference>
<evidence type="ECO:0000313" key="1">
    <source>
        <dbReference type="EMBL" id="EGG28323.1"/>
    </source>
</evidence>
<dbReference type="AlphaFoldDB" id="F3L5S1"/>
<comment type="caution">
    <text evidence="1">The sequence shown here is derived from an EMBL/GenBank/DDBJ whole genome shotgun (WGS) entry which is preliminary data.</text>
</comment>